<proteinExistence type="predicted"/>
<sequence length="69" mass="7521">MQVVSSSSRSVKKFPVAGRNWTAGAWCNDLVPRRVRPASDLSPDVSKLRPLRVPLSGKGIEIALVFTSK</sequence>
<dbReference type="AlphaFoldDB" id="A0A8J9UT49"/>
<reference evidence="1" key="1">
    <citation type="submission" date="2021-12" db="EMBL/GenBank/DDBJ databases">
        <authorList>
            <person name="Martin H S."/>
        </authorList>
    </citation>
    <scope>NUCLEOTIDE SEQUENCE</scope>
</reference>
<name>A0A8J9UT49_9NEOP</name>
<keyword evidence="2" id="KW-1185">Reference proteome</keyword>
<feature type="non-terminal residue" evidence="1">
    <location>
        <position position="69"/>
    </location>
</feature>
<evidence type="ECO:0000313" key="2">
    <source>
        <dbReference type="Proteomes" id="UP000838878"/>
    </source>
</evidence>
<gene>
    <name evidence="1" type="ORF">BINO364_LOCUS11460</name>
</gene>
<organism evidence="1 2">
    <name type="scientific">Brenthis ino</name>
    <name type="common">lesser marbled fritillary</name>
    <dbReference type="NCBI Taxonomy" id="405034"/>
    <lineage>
        <taxon>Eukaryota</taxon>
        <taxon>Metazoa</taxon>
        <taxon>Ecdysozoa</taxon>
        <taxon>Arthropoda</taxon>
        <taxon>Hexapoda</taxon>
        <taxon>Insecta</taxon>
        <taxon>Pterygota</taxon>
        <taxon>Neoptera</taxon>
        <taxon>Endopterygota</taxon>
        <taxon>Lepidoptera</taxon>
        <taxon>Glossata</taxon>
        <taxon>Ditrysia</taxon>
        <taxon>Papilionoidea</taxon>
        <taxon>Nymphalidae</taxon>
        <taxon>Heliconiinae</taxon>
        <taxon>Argynnini</taxon>
        <taxon>Brenthis</taxon>
    </lineage>
</organism>
<protein>
    <submittedName>
        <fullName evidence="1">Uncharacterized protein</fullName>
    </submittedName>
</protein>
<dbReference type="EMBL" id="OV170225">
    <property type="protein sequence ID" value="CAH0725931.1"/>
    <property type="molecule type" value="Genomic_DNA"/>
</dbReference>
<evidence type="ECO:0000313" key="1">
    <source>
        <dbReference type="EMBL" id="CAH0725931.1"/>
    </source>
</evidence>
<dbReference type="Proteomes" id="UP000838878">
    <property type="component" value="Chromosome 5"/>
</dbReference>
<accession>A0A8J9UT49</accession>